<accession>A0A0F9Z6M4</accession>
<dbReference type="GeneID" id="36320537"/>
<evidence type="ECO:0000313" key="1">
    <source>
        <dbReference type="EMBL" id="KKO73569.1"/>
    </source>
</evidence>
<dbReference type="Gene3D" id="3.30.420.10">
    <property type="entry name" value="Ribonuclease H-like superfamily/Ribonuclease H"/>
    <property type="match status" value="1"/>
</dbReference>
<dbReference type="VEuPathDB" id="MicrosporidiaDB:AAJ76_418000739"/>
<organism evidence="1 2">
    <name type="scientific">Vairimorpha ceranae</name>
    <dbReference type="NCBI Taxonomy" id="40302"/>
    <lineage>
        <taxon>Eukaryota</taxon>
        <taxon>Fungi</taxon>
        <taxon>Fungi incertae sedis</taxon>
        <taxon>Microsporidia</taxon>
        <taxon>Nosematidae</taxon>
        <taxon>Vairimorpha</taxon>
    </lineage>
</organism>
<comment type="caution">
    <text evidence="1">The sequence shown here is derived from an EMBL/GenBank/DDBJ whole genome shotgun (WGS) entry which is preliminary data.</text>
</comment>
<dbReference type="Proteomes" id="UP000034350">
    <property type="component" value="Unassembled WGS sequence"/>
</dbReference>
<dbReference type="GO" id="GO:0003676">
    <property type="term" value="F:nucleic acid binding"/>
    <property type="evidence" value="ECO:0007669"/>
    <property type="project" value="InterPro"/>
</dbReference>
<dbReference type="EMBL" id="JPQZ01000453">
    <property type="protein sequence ID" value="KKO73569.1"/>
    <property type="molecule type" value="Genomic_DNA"/>
</dbReference>
<evidence type="ECO:0008006" key="3">
    <source>
        <dbReference type="Google" id="ProtNLM"/>
    </source>
</evidence>
<reference evidence="1 2" key="1">
    <citation type="journal article" date="2015" name="Environ. Microbiol.">
        <title>Genome analyses suggest the presence of polyploidy and recent human-driven expansions in eight global populations of the honeybee pathogen Nosema ceranae.</title>
        <authorList>
            <person name="Pelin A."/>
            <person name="Selman M."/>
            <person name="Aris-Brosou S."/>
            <person name="Farinelli L."/>
            <person name="Corradi N."/>
        </authorList>
    </citation>
    <scope>NUCLEOTIDE SEQUENCE [LARGE SCALE GENOMIC DNA]</scope>
    <source>
        <strain evidence="1 2">PA08 1199</strain>
    </source>
</reference>
<name>A0A0F9Z6M4_9MICR</name>
<sequence length="76" mass="8602">MDRPSLSPDLNPKENMWSDMSKIIYGEGKQCRNTCELKTAILLACLKISLEKKNYVAGMQNRMLDVLREGGAKINK</sequence>
<keyword evidence="2" id="KW-1185">Reference proteome</keyword>
<evidence type="ECO:0000313" key="2">
    <source>
        <dbReference type="Proteomes" id="UP000034350"/>
    </source>
</evidence>
<dbReference type="AlphaFoldDB" id="A0A0F9Z6M4"/>
<dbReference type="RefSeq" id="XP_024329311.1">
    <property type="nucleotide sequence ID" value="XM_024475591.1"/>
</dbReference>
<dbReference type="OrthoDB" id="3226274at2759"/>
<protein>
    <recommendedName>
        <fullName evidence="3">Tc1-like transposase DDE domain-containing protein</fullName>
    </recommendedName>
</protein>
<dbReference type="InterPro" id="IPR036397">
    <property type="entry name" value="RNaseH_sf"/>
</dbReference>
<proteinExistence type="predicted"/>
<gene>
    <name evidence="1" type="ORF">AAJ76_418000739</name>
</gene>